<accession>A0A9P8VZQ3</accession>
<dbReference type="OrthoDB" id="3510493at2759"/>
<dbReference type="AlphaFoldDB" id="A0A9P8VZQ3"/>
<organism evidence="2 3">
    <name type="scientific">Thelonectria olida</name>
    <dbReference type="NCBI Taxonomy" id="1576542"/>
    <lineage>
        <taxon>Eukaryota</taxon>
        <taxon>Fungi</taxon>
        <taxon>Dikarya</taxon>
        <taxon>Ascomycota</taxon>
        <taxon>Pezizomycotina</taxon>
        <taxon>Sordariomycetes</taxon>
        <taxon>Hypocreomycetidae</taxon>
        <taxon>Hypocreales</taxon>
        <taxon>Nectriaceae</taxon>
        <taxon>Thelonectria</taxon>
    </lineage>
</organism>
<sequence>MQTTMLRVLLCFLSIGQCLAVIPWKPIGCDDWSFQGKTIQDIWDNAIELATQAQSQIDLIPTTFSLKHSEAEKLSGANAHFMFNVNFRDHRGLDEAGQTTMSTVRTMYTDILKGFAGTLKGLDVEDSFLFCGANGLEHTVVPGLLDTPVWHARFEHRDENDPENVKTEYLILRYASSVDYPEPCTEVTEIYTGKTLDVVRFVDNNDREFTGIILCPNVFAEATVNGEPRPIPVVPTLAKGFATEKKGSNKYPYAGDYNSISGTLLHEMTHVVGRFRDKMKYPDPATGFQEGNELAKKDLAAALINPDTYRVFSEISMSPNTRWGMPDE</sequence>
<evidence type="ECO:0000313" key="3">
    <source>
        <dbReference type="Proteomes" id="UP000777438"/>
    </source>
</evidence>
<dbReference type="Gene3D" id="3.40.390.10">
    <property type="entry name" value="Collagenase (Catalytic Domain)"/>
    <property type="match status" value="1"/>
</dbReference>
<keyword evidence="3" id="KW-1185">Reference proteome</keyword>
<comment type="caution">
    <text evidence="2">The sequence shown here is derived from an EMBL/GenBank/DDBJ whole genome shotgun (WGS) entry which is preliminary data.</text>
</comment>
<dbReference type="Proteomes" id="UP000777438">
    <property type="component" value="Unassembled WGS sequence"/>
</dbReference>
<name>A0A9P8VZQ3_9HYPO</name>
<evidence type="ECO:0008006" key="4">
    <source>
        <dbReference type="Google" id="ProtNLM"/>
    </source>
</evidence>
<evidence type="ECO:0000313" key="2">
    <source>
        <dbReference type="EMBL" id="KAH6886289.1"/>
    </source>
</evidence>
<dbReference type="SUPFAM" id="SSF55486">
    <property type="entry name" value="Metalloproteases ('zincins'), catalytic domain"/>
    <property type="match status" value="1"/>
</dbReference>
<dbReference type="InterPro" id="IPR024079">
    <property type="entry name" value="MetalloPept_cat_dom_sf"/>
</dbReference>
<feature type="signal peptide" evidence="1">
    <location>
        <begin position="1"/>
        <end position="20"/>
    </location>
</feature>
<dbReference type="EMBL" id="JAGPYM010000016">
    <property type="protein sequence ID" value="KAH6886289.1"/>
    <property type="molecule type" value="Genomic_DNA"/>
</dbReference>
<keyword evidence="1" id="KW-0732">Signal</keyword>
<gene>
    <name evidence="2" type="ORF">B0T10DRAFT_550072</name>
</gene>
<dbReference type="GO" id="GO:0008237">
    <property type="term" value="F:metallopeptidase activity"/>
    <property type="evidence" value="ECO:0007669"/>
    <property type="project" value="InterPro"/>
</dbReference>
<evidence type="ECO:0000256" key="1">
    <source>
        <dbReference type="SAM" id="SignalP"/>
    </source>
</evidence>
<proteinExistence type="predicted"/>
<protein>
    <recommendedName>
        <fullName evidence="4">Lysine-specific metallo-endopeptidase domain-containing protein</fullName>
    </recommendedName>
</protein>
<feature type="chain" id="PRO_5040241744" description="Lysine-specific metallo-endopeptidase domain-containing protein" evidence="1">
    <location>
        <begin position="21"/>
        <end position="328"/>
    </location>
</feature>
<reference evidence="2 3" key="1">
    <citation type="journal article" date="2021" name="Nat. Commun.">
        <title>Genetic determinants of endophytism in the Arabidopsis root mycobiome.</title>
        <authorList>
            <person name="Mesny F."/>
            <person name="Miyauchi S."/>
            <person name="Thiergart T."/>
            <person name="Pickel B."/>
            <person name="Atanasova L."/>
            <person name="Karlsson M."/>
            <person name="Huettel B."/>
            <person name="Barry K.W."/>
            <person name="Haridas S."/>
            <person name="Chen C."/>
            <person name="Bauer D."/>
            <person name="Andreopoulos W."/>
            <person name="Pangilinan J."/>
            <person name="LaButti K."/>
            <person name="Riley R."/>
            <person name="Lipzen A."/>
            <person name="Clum A."/>
            <person name="Drula E."/>
            <person name="Henrissat B."/>
            <person name="Kohler A."/>
            <person name="Grigoriev I.V."/>
            <person name="Martin F.M."/>
            <person name="Hacquard S."/>
        </authorList>
    </citation>
    <scope>NUCLEOTIDE SEQUENCE [LARGE SCALE GENOMIC DNA]</scope>
    <source>
        <strain evidence="2 3">MPI-CAGE-CH-0241</strain>
    </source>
</reference>